<comment type="caution">
    <text evidence="1">The sequence shown here is derived from an EMBL/GenBank/DDBJ whole genome shotgun (WGS) entry which is preliminary data.</text>
</comment>
<protein>
    <submittedName>
        <fullName evidence="1">Uncharacterized protein</fullName>
    </submittedName>
</protein>
<organism evidence="1">
    <name type="scientific">Daucus carota subsp. sativus</name>
    <name type="common">Carrot</name>
    <dbReference type="NCBI Taxonomy" id="79200"/>
    <lineage>
        <taxon>Eukaryota</taxon>
        <taxon>Viridiplantae</taxon>
        <taxon>Streptophyta</taxon>
        <taxon>Embryophyta</taxon>
        <taxon>Tracheophyta</taxon>
        <taxon>Spermatophyta</taxon>
        <taxon>Magnoliopsida</taxon>
        <taxon>eudicotyledons</taxon>
        <taxon>Gunneridae</taxon>
        <taxon>Pentapetalae</taxon>
        <taxon>asterids</taxon>
        <taxon>campanulids</taxon>
        <taxon>Apiales</taxon>
        <taxon>Apiaceae</taxon>
        <taxon>Apioideae</taxon>
        <taxon>Scandiceae</taxon>
        <taxon>Daucinae</taxon>
        <taxon>Daucus</taxon>
        <taxon>Daucus sect. Daucus</taxon>
    </lineage>
</organism>
<name>A0A166EGQ0_DAUCS</name>
<proteinExistence type="predicted"/>
<evidence type="ECO:0000313" key="1">
    <source>
        <dbReference type="EMBL" id="KZN06542.1"/>
    </source>
</evidence>
<dbReference type="Gramene" id="KZN06542">
    <property type="protein sequence ID" value="KZN06542"/>
    <property type="gene ID" value="DCAR_007379"/>
</dbReference>
<gene>
    <name evidence="1" type="ORF">DCAR_007379</name>
</gene>
<dbReference type="EMBL" id="LNRQ01000002">
    <property type="protein sequence ID" value="KZN06542.1"/>
    <property type="molecule type" value="Genomic_DNA"/>
</dbReference>
<accession>A0A166EGQ0</accession>
<dbReference type="AlphaFoldDB" id="A0A166EGQ0"/>
<sequence length="69" mass="7732">MAHTLLTSLVLNGNLHLSRLLDSNQTVHPLIYSTPIYLPVPSVVNTNTHPPPFSHKGPPHAMFHPRFKM</sequence>
<reference evidence="1" key="1">
    <citation type="journal article" date="2016" name="Nat. Genet.">
        <title>A high-quality carrot genome assembly provides new insights into carotenoid accumulation and asterid genome evolution.</title>
        <authorList>
            <person name="Iorizzo M."/>
            <person name="Ellison S."/>
            <person name="Senalik D."/>
            <person name="Zeng P."/>
            <person name="Satapoomin P."/>
            <person name="Huang J."/>
            <person name="Bowman M."/>
            <person name="Iovene M."/>
            <person name="Sanseverino W."/>
            <person name="Cavagnaro P."/>
            <person name="Yildiz M."/>
            <person name="Macko-Podgorni A."/>
            <person name="Moranska E."/>
            <person name="Grzebelus E."/>
            <person name="Grzebelus D."/>
            <person name="Ashrafi H."/>
            <person name="Zheng Z."/>
            <person name="Cheng S."/>
            <person name="Spooner D."/>
            <person name="Van Deynze A."/>
            <person name="Simon P."/>
        </authorList>
    </citation>
    <scope>NUCLEOTIDE SEQUENCE [LARGE SCALE GENOMIC DNA]</scope>
    <source>
        <tissue evidence="1">Leaf</tissue>
    </source>
</reference>